<proteinExistence type="inferred from homology"/>
<dbReference type="AlphaFoldDB" id="A0A4R5NDC5"/>
<organism evidence="4 5">
    <name type="scientific">Secundilactobacillus malefermentans</name>
    <dbReference type="NCBI Taxonomy" id="176292"/>
    <lineage>
        <taxon>Bacteria</taxon>
        <taxon>Bacillati</taxon>
        <taxon>Bacillota</taxon>
        <taxon>Bacilli</taxon>
        <taxon>Lactobacillales</taxon>
        <taxon>Lactobacillaceae</taxon>
        <taxon>Secundilactobacillus</taxon>
    </lineage>
</organism>
<dbReference type="Gene3D" id="4.10.80.30">
    <property type="entry name" value="DNA polymerase, domain 6"/>
    <property type="match status" value="1"/>
</dbReference>
<dbReference type="EMBL" id="PUFO01000105">
    <property type="protein sequence ID" value="TDG71408.1"/>
    <property type="molecule type" value="Genomic_DNA"/>
</dbReference>
<keyword evidence="2" id="KW-0378">Hydrolase</keyword>
<dbReference type="SMART" id="SM00047">
    <property type="entry name" value="LYZ2"/>
    <property type="match status" value="1"/>
</dbReference>
<comment type="caution">
    <text evidence="4">The sequence shown here is derived from an EMBL/GenBank/DDBJ whole genome shotgun (WGS) entry which is preliminary data.</text>
</comment>
<accession>A0A4R5NDC5</accession>
<gene>
    <name evidence="4" type="ORF">C5L31_002195</name>
</gene>
<evidence type="ECO:0000256" key="1">
    <source>
        <dbReference type="ARBA" id="ARBA00010266"/>
    </source>
</evidence>
<reference evidence="4 5" key="1">
    <citation type="journal article" date="2019" name="Appl. Microbiol. Biotechnol.">
        <title>Uncovering carbohydrate metabolism through a genotype-phenotype association study of 56 lactic acid bacteria genomes.</title>
        <authorList>
            <person name="Buron-Moles G."/>
            <person name="Chailyan A."/>
            <person name="Dolejs I."/>
            <person name="Forster J."/>
            <person name="Miks M.H."/>
        </authorList>
    </citation>
    <scope>NUCLEOTIDE SEQUENCE [LARGE SCALE GENOMIC DNA]</scope>
    <source>
        <strain evidence="4 5">ATCC 49373</strain>
    </source>
</reference>
<dbReference type="GO" id="GO:0004040">
    <property type="term" value="F:amidase activity"/>
    <property type="evidence" value="ECO:0007669"/>
    <property type="project" value="InterPro"/>
</dbReference>
<evidence type="ECO:0000256" key="2">
    <source>
        <dbReference type="ARBA" id="ARBA00022801"/>
    </source>
</evidence>
<dbReference type="InterPro" id="IPR051056">
    <property type="entry name" value="Glycosyl_Hydrolase_73"/>
</dbReference>
<protein>
    <recommendedName>
        <fullName evidence="3">Mannosyl-glycoprotein endo-beta-N-acetylglucosamidase-like domain-containing protein</fullName>
    </recommendedName>
</protein>
<evidence type="ECO:0000313" key="5">
    <source>
        <dbReference type="Proteomes" id="UP000294854"/>
    </source>
</evidence>
<evidence type="ECO:0000259" key="3">
    <source>
        <dbReference type="SMART" id="SM00047"/>
    </source>
</evidence>
<dbReference type="Pfam" id="PF01832">
    <property type="entry name" value="Glucosaminidase"/>
    <property type="match status" value="1"/>
</dbReference>
<dbReference type="InterPro" id="IPR002901">
    <property type="entry name" value="MGlyc_endo_b_GlcNAc-like_dom"/>
</dbReference>
<dbReference type="PANTHER" id="PTHR33308">
    <property type="entry name" value="PEPTIDOGLYCAN HYDROLASE FLGJ"/>
    <property type="match status" value="1"/>
</dbReference>
<dbReference type="Proteomes" id="UP000294854">
    <property type="component" value="Unassembled WGS sequence"/>
</dbReference>
<dbReference type="Gene3D" id="1.10.530.10">
    <property type="match status" value="1"/>
</dbReference>
<comment type="similarity">
    <text evidence="1">Belongs to the glycosyl hydrolase 73 family.</text>
</comment>
<keyword evidence="5" id="KW-1185">Reference proteome</keyword>
<feature type="domain" description="Mannosyl-glycoprotein endo-beta-N-acetylglucosamidase-like" evidence="3">
    <location>
        <begin position="49"/>
        <end position="203"/>
    </location>
</feature>
<dbReference type="STRING" id="1122149.FD44_GL000216"/>
<evidence type="ECO:0000313" key="4">
    <source>
        <dbReference type="EMBL" id="TDG71408.1"/>
    </source>
</evidence>
<sequence length="204" mass="22867">MIAKRKKSNGVVAFVIVAVIVVLVFGAGLKLRQYVVNRFDSSATATTQSTSASQGLTDAQRAFIKKMAAPAQRVYKLNRQVLPSIVVAQAILESNWGKSTLYLEANNPFGMKGSYEGNTKAFPTTEYENGKKITVNDYFRDYPDLKSAILDHDKILRAKFIPQATTNYQTAAEFLQENNYATDPKYAQKIIQMIQTYNLNQYDN</sequence>
<dbReference type="RefSeq" id="WP_010619452.1">
    <property type="nucleotide sequence ID" value="NZ_PUFO01000105.1"/>
</dbReference>
<dbReference type="PANTHER" id="PTHR33308:SF9">
    <property type="entry name" value="PEPTIDOGLYCAN HYDROLASE FLGJ"/>
    <property type="match status" value="1"/>
</dbReference>
<name>A0A4R5NDC5_9LACO</name>